<reference evidence="2" key="1">
    <citation type="submission" date="2020-07" db="EMBL/GenBank/DDBJ databases">
        <authorList>
            <person name="Lin J."/>
        </authorList>
    </citation>
    <scope>NUCLEOTIDE SEQUENCE</scope>
</reference>
<feature type="compositionally biased region" description="Low complexity" evidence="1">
    <location>
        <begin position="94"/>
        <end position="105"/>
    </location>
</feature>
<protein>
    <submittedName>
        <fullName evidence="2">Uncharacterized protein</fullName>
    </submittedName>
</protein>
<accession>A0A6V7P2M7</accession>
<gene>
    <name evidence="2" type="ORF">CB5_LOCUS8301</name>
</gene>
<proteinExistence type="predicted"/>
<organism evidence="2">
    <name type="scientific">Ananas comosus var. bracteatus</name>
    <name type="common">red pineapple</name>
    <dbReference type="NCBI Taxonomy" id="296719"/>
    <lineage>
        <taxon>Eukaryota</taxon>
        <taxon>Viridiplantae</taxon>
        <taxon>Streptophyta</taxon>
        <taxon>Embryophyta</taxon>
        <taxon>Tracheophyta</taxon>
        <taxon>Spermatophyta</taxon>
        <taxon>Magnoliopsida</taxon>
        <taxon>Liliopsida</taxon>
        <taxon>Poales</taxon>
        <taxon>Bromeliaceae</taxon>
        <taxon>Bromelioideae</taxon>
        <taxon>Ananas</taxon>
    </lineage>
</organism>
<evidence type="ECO:0000313" key="2">
    <source>
        <dbReference type="EMBL" id="CAD1825090.1"/>
    </source>
</evidence>
<evidence type="ECO:0000256" key="1">
    <source>
        <dbReference type="SAM" id="MobiDB-lite"/>
    </source>
</evidence>
<dbReference type="AlphaFoldDB" id="A0A6V7P2M7"/>
<name>A0A6V7P2M7_ANACO</name>
<feature type="region of interest" description="Disordered" evidence="1">
    <location>
        <begin position="94"/>
        <end position="131"/>
    </location>
</feature>
<dbReference type="EMBL" id="LR862144">
    <property type="protein sequence ID" value="CAD1825090.1"/>
    <property type="molecule type" value="Genomic_DNA"/>
</dbReference>
<sequence length="131" mass="14036">MTFAVHGSLGTFDHAILEAEYLREGGQPARKELFYVDLSSQTHERVKSIVIECTTLLKADTSGVFHDSVSSFYDALCGDIPLSAPAYTPAATVVAPPPLQSSEPISLPPLPIEPVSLAQPPPEPEFTGDRS</sequence>